<evidence type="ECO:0000313" key="4">
    <source>
        <dbReference type="Proteomes" id="UP000321154"/>
    </source>
</evidence>
<sequence>MSRHDVAVWLAWGSARDDPRGILAIAVTSAAATVALTLVLTATFLASEALALSASQRSQGDFGPVVSMTALVATVAVIRVQALIRRDAERDGAILLAAGLRPASLVRIAHVTTVAGSLIGAVCAVPVVAVLAWAVLPLYVGALVAQWGLVLSVALAWSCSAILVTAVGSLAAGRVASVAAVRLPARVLRGDDADRAEAAPSRGWRVTAVLAIWVVFVLPVVGAVVLWDALLTLSSARFDLFDATDLQAFEMFTPALRVIALHSTMVLGAITSLVLVFPLFGPRLLRRWTHAVPVGRGLVWRLVRARTGLSTVASMSAATMAGLVIGLVAAQQSTLELGSMIGAVPGGSSAAAWSDMALALGPAAAVALTGASAARSLSGPRRDPDWVILAAHGAPPSLGRVVTLVEAVVIVVTAAVPVLIAVSMSTALTFAIATADGTAVAPHPPNPTPVLAAASLAVIALTGGAALSRLAATAPRTRSARARATARRWRR</sequence>
<accession>A0A7W3PK41</accession>
<organism evidence="3 5">
    <name type="scientific">Frigoribacterium faeni</name>
    <dbReference type="NCBI Taxonomy" id="145483"/>
    <lineage>
        <taxon>Bacteria</taxon>
        <taxon>Bacillati</taxon>
        <taxon>Actinomycetota</taxon>
        <taxon>Actinomycetes</taxon>
        <taxon>Micrococcales</taxon>
        <taxon>Microbacteriaceae</taxon>
        <taxon>Frigoribacterium</taxon>
    </lineage>
</organism>
<comment type="caution">
    <text evidence="3">The sequence shown here is derived from an EMBL/GenBank/DDBJ whole genome shotgun (WGS) entry which is preliminary data.</text>
</comment>
<dbReference type="EMBL" id="BJUV01000006">
    <property type="protein sequence ID" value="GEK82532.1"/>
    <property type="molecule type" value="Genomic_DNA"/>
</dbReference>
<feature type="transmembrane region" description="Helical" evidence="1">
    <location>
        <begin position="309"/>
        <end position="330"/>
    </location>
</feature>
<dbReference type="Proteomes" id="UP000321154">
    <property type="component" value="Unassembled WGS sequence"/>
</dbReference>
<evidence type="ECO:0008006" key="6">
    <source>
        <dbReference type="Google" id="ProtNLM"/>
    </source>
</evidence>
<dbReference type="Proteomes" id="UP000522688">
    <property type="component" value="Unassembled WGS sequence"/>
</dbReference>
<dbReference type="OrthoDB" id="10021251at2"/>
<feature type="transmembrane region" description="Helical" evidence="1">
    <location>
        <begin position="21"/>
        <end position="45"/>
    </location>
</feature>
<feature type="transmembrane region" description="Helical" evidence="1">
    <location>
        <begin position="105"/>
        <end position="135"/>
    </location>
</feature>
<protein>
    <recommendedName>
        <fullName evidence="6">FtsX-like permease family protein</fullName>
    </recommendedName>
</protein>
<feature type="transmembrane region" description="Helical" evidence="1">
    <location>
        <begin position="350"/>
        <end position="374"/>
    </location>
</feature>
<keyword evidence="1" id="KW-0472">Membrane</keyword>
<gene>
    <name evidence="3" type="ORF">FB463_003013</name>
    <name evidence="2" type="ORF">FFA01_08410</name>
</gene>
<keyword evidence="1" id="KW-1133">Transmembrane helix</keyword>
<evidence type="ECO:0000256" key="1">
    <source>
        <dbReference type="SAM" id="Phobius"/>
    </source>
</evidence>
<dbReference type="RefSeq" id="WP_146853324.1">
    <property type="nucleotide sequence ID" value="NZ_BAAAHR010000003.1"/>
</dbReference>
<evidence type="ECO:0000313" key="2">
    <source>
        <dbReference type="EMBL" id="GEK82532.1"/>
    </source>
</evidence>
<name>A0A7W3PK41_9MICO</name>
<feature type="transmembrane region" description="Helical" evidence="1">
    <location>
        <begin position="65"/>
        <end position="84"/>
    </location>
</feature>
<dbReference type="EMBL" id="JACGWW010000007">
    <property type="protein sequence ID" value="MBA8814738.1"/>
    <property type="molecule type" value="Genomic_DNA"/>
</dbReference>
<feature type="transmembrane region" description="Helical" evidence="1">
    <location>
        <begin position="407"/>
        <end position="432"/>
    </location>
</feature>
<feature type="transmembrane region" description="Helical" evidence="1">
    <location>
        <begin position="259"/>
        <end position="280"/>
    </location>
</feature>
<feature type="transmembrane region" description="Helical" evidence="1">
    <location>
        <begin position="452"/>
        <end position="472"/>
    </location>
</feature>
<reference evidence="3 5" key="2">
    <citation type="submission" date="2020-07" db="EMBL/GenBank/DDBJ databases">
        <title>Sequencing the genomes of 1000 actinobacteria strains.</title>
        <authorList>
            <person name="Klenk H.-P."/>
        </authorList>
    </citation>
    <scope>NUCLEOTIDE SEQUENCE [LARGE SCALE GENOMIC DNA]</scope>
    <source>
        <strain evidence="3 5">DSM 10309</strain>
    </source>
</reference>
<reference evidence="2 4" key="1">
    <citation type="submission" date="2019-07" db="EMBL/GenBank/DDBJ databases">
        <title>Whole genome shotgun sequence of Frigoribacterium faeni NBRC 103066.</title>
        <authorList>
            <person name="Hosoyama A."/>
            <person name="Uohara A."/>
            <person name="Ohji S."/>
            <person name="Ichikawa N."/>
        </authorList>
    </citation>
    <scope>NUCLEOTIDE SEQUENCE [LARGE SCALE GENOMIC DNA]</scope>
    <source>
        <strain evidence="2 4">NBRC 103066</strain>
    </source>
</reference>
<proteinExistence type="predicted"/>
<evidence type="ECO:0000313" key="3">
    <source>
        <dbReference type="EMBL" id="MBA8814738.1"/>
    </source>
</evidence>
<dbReference type="AlphaFoldDB" id="A0A7W3PK41"/>
<keyword evidence="1" id="KW-0812">Transmembrane</keyword>
<feature type="transmembrane region" description="Helical" evidence="1">
    <location>
        <begin position="155"/>
        <end position="183"/>
    </location>
</feature>
<keyword evidence="4" id="KW-1185">Reference proteome</keyword>
<evidence type="ECO:0000313" key="5">
    <source>
        <dbReference type="Proteomes" id="UP000522688"/>
    </source>
</evidence>
<feature type="transmembrane region" description="Helical" evidence="1">
    <location>
        <begin position="204"/>
        <end position="227"/>
    </location>
</feature>